<dbReference type="PANTHER" id="PTHR43114:SF6">
    <property type="entry name" value="ADENINE DEAMINASE"/>
    <property type="match status" value="1"/>
</dbReference>
<proteinExistence type="inferred from homology"/>
<keyword evidence="1 7" id="KW-0963">Cytoplasm</keyword>
<keyword evidence="6 7" id="KW-0539">Nucleus</keyword>
<dbReference type="AlphaFoldDB" id="A0A1D2VR40"/>
<evidence type="ECO:0000256" key="2">
    <source>
        <dbReference type="ARBA" id="ARBA00022723"/>
    </source>
</evidence>
<dbReference type="GO" id="GO:0000034">
    <property type="term" value="F:adenine deaminase activity"/>
    <property type="evidence" value="ECO:0007669"/>
    <property type="project" value="UniProtKB-UniRule"/>
</dbReference>
<dbReference type="EC" id="3.5.4.2" evidence="7"/>
<dbReference type="GeneID" id="30965116"/>
<organism evidence="9 10">
    <name type="scientific">Ascoidea rubescens DSM 1968</name>
    <dbReference type="NCBI Taxonomy" id="1344418"/>
    <lineage>
        <taxon>Eukaryota</taxon>
        <taxon>Fungi</taxon>
        <taxon>Dikarya</taxon>
        <taxon>Ascomycota</taxon>
        <taxon>Saccharomycotina</taxon>
        <taxon>Saccharomycetes</taxon>
        <taxon>Ascoideaceae</taxon>
        <taxon>Ascoidea</taxon>
    </lineage>
</organism>
<dbReference type="InParanoid" id="A0A1D2VR40"/>
<keyword evidence="4 7" id="KW-0862">Zinc</keyword>
<dbReference type="InterPro" id="IPR028892">
    <property type="entry name" value="ADE"/>
</dbReference>
<dbReference type="FunCoup" id="A0A1D2VR40">
    <property type="interactions" value="614"/>
</dbReference>
<dbReference type="CDD" id="cd01320">
    <property type="entry name" value="ADA"/>
    <property type="match status" value="1"/>
</dbReference>
<dbReference type="FunFam" id="3.20.20.140:FF:000039">
    <property type="entry name" value="Adenine deaminase"/>
    <property type="match status" value="1"/>
</dbReference>
<reference evidence="10" key="1">
    <citation type="submission" date="2016-05" db="EMBL/GenBank/DDBJ databases">
        <title>Comparative genomics of biotechnologically important yeasts.</title>
        <authorList>
            <consortium name="DOE Joint Genome Institute"/>
            <person name="Riley R."/>
            <person name="Haridas S."/>
            <person name="Wolfe K.H."/>
            <person name="Lopes M.R."/>
            <person name="Hittinger C.T."/>
            <person name="Goker M."/>
            <person name="Salamov A."/>
            <person name="Wisecaver J."/>
            <person name="Long T.M."/>
            <person name="Aerts A.L."/>
            <person name="Barry K."/>
            <person name="Choi C."/>
            <person name="Clum A."/>
            <person name="Coughlan A.Y."/>
            <person name="Deshpande S."/>
            <person name="Douglass A.P."/>
            <person name="Hanson S.J."/>
            <person name="Klenk H.-P."/>
            <person name="Labutti K."/>
            <person name="Lapidus A."/>
            <person name="Lindquist E."/>
            <person name="Lipzen A."/>
            <person name="Meier-Kolthoff J.P."/>
            <person name="Ohm R.A."/>
            <person name="Otillar R.P."/>
            <person name="Pangilinan J."/>
            <person name="Peng Y."/>
            <person name="Rokas A."/>
            <person name="Rosa C.A."/>
            <person name="Scheuner C."/>
            <person name="Sibirny A.A."/>
            <person name="Slot J.C."/>
            <person name="Stielow J.B."/>
            <person name="Sun H."/>
            <person name="Kurtzman C.P."/>
            <person name="Blackwell M."/>
            <person name="Grigoriev I.V."/>
            <person name="Jeffries T.W."/>
        </authorList>
    </citation>
    <scope>NUCLEOTIDE SEQUENCE [LARGE SCALE GENOMIC DNA]</scope>
    <source>
        <strain evidence="10">DSM 1968</strain>
    </source>
</reference>
<sequence>MTINNLIDPIMLDFLTELPKCEHHCHLEGTLSPSLLFKLAKKNSVKLPDEFPDTPEKLLLKYDNFENLDDFLKYYYVGMNVLITEDDFFELAWNYLLTAKSQGVYHLELFFDPQGHLIRSIKISFDTIINGLTRAFLKAKNELEISTKLTMCILRHLPLDSCFETINLSKKYYENGQIHGLGLDSSEKPFPPTLFKECYSEISKTFPNVGLTAHAGEEGGPDFVVDSINELKVTRIDHGVNSIKDLNLIDYLSKNQILLTVCPISNLKLQVIKNLDQLPLNEFLKYNVPFSINSDDPAYFNSYILDNYAQIQKAFNWNIETWCKIANNSINGSWIADKEKELLLLKVDQVYHKYKSIMSDL</sequence>
<comment type="cofactor">
    <cofactor evidence="7">
        <name>Zn(2+)</name>
        <dbReference type="ChEBI" id="CHEBI:29105"/>
    </cofactor>
    <text evidence="7">Binds 1 zinc ion per subunit.</text>
</comment>
<dbReference type="GO" id="GO:0005634">
    <property type="term" value="C:nucleus"/>
    <property type="evidence" value="ECO:0007669"/>
    <property type="project" value="UniProtKB-SubCell"/>
</dbReference>
<name>A0A1D2VR40_9ASCO</name>
<feature type="domain" description="Adenosine deaminase" evidence="8">
    <location>
        <begin position="19"/>
        <end position="349"/>
    </location>
</feature>
<dbReference type="InterPro" id="IPR001365">
    <property type="entry name" value="A_deaminase_dom"/>
</dbReference>
<dbReference type="GO" id="GO:0043103">
    <property type="term" value="P:hypoxanthine salvage"/>
    <property type="evidence" value="ECO:0007669"/>
    <property type="project" value="UniProtKB-UniRule"/>
</dbReference>
<evidence type="ECO:0000256" key="1">
    <source>
        <dbReference type="ARBA" id="ARBA00022490"/>
    </source>
</evidence>
<comment type="subcellular location">
    <subcellularLocation>
        <location evidence="7">Cytoplasm</location>
    </subcellularLocation>
    <subcellularLocation>
        <location evidence="7">Nucleus</location>
    </subcellularLocation>
</comment>
<evidence type="ECO:0000313" key="9">
    <source>
        <dbReference type="EMBL" id="ODV64076.1"/>
    </source>
</evidence>
<dbReference type="SUPFAM" id="SSF51556">
    <property type="entry name" value="Metallo-dependent hydrolases"/>
    <property type="match status" value="1"/>
</dbReference>
<comment type="catalytic activity">
    <reaction evidence="7">
        <text>adenine + H2O + H(+) = hypoxanthine + NH4(+)</text>
        <dbReference type="Rhea" id="RHEA:23688"/>
        <dbReference type="ChEBI" id="CHEBI:15377"/>
        <dbReference type="ChEBI" id="CHEBI:15378"/>
        <dbReference type="ChEBI" id="CHEBI:16708"/>
        <dbReference type="ChEBI" id="CHEBI:17368"/>
        <dbReference type="ChEBI" id="CHEBI:28938"/>
        <dbReference type="EC" id="3.5.4.2"/>
    </reaction>
</comment>
<feature type="binding site" evidence="7">
    <location>
        <position position="296"/>
    </location>
    <ligand>
        <name>substrate</name>
    </ligand>
</feature>
<dbReference type="EMBL" id="KV454475">
    <property type="protein sequence ID" value="ODV64076.1"/>
    <property type="molecule type" value="Genomic_DNA"/>
</dbReference>
<gene>
    <name evidence="7" type="primary">AAH1</name>
    <name evidence="9" type="ORF">ASCRUDRAFT_68102</name>
</gene>
<dbReference type="GO" id="GO:0009117">
    <property type="term" value="P:nucleotide metabolic process"/>
    <property type="evidence" value="ECO:0007669"/>
    <property type="project" value="UniProtKB-KW"/>
</dbReference>
<dbReference type="GO" id="GO:0009168">
    <property type="term" value="P:purine ribonucleoside monophosphate biosynthetic process"/>
    <property type="evidence" value="ECO:0007669"/>
    <property type="project" value="InterPro"/>
</dbReference>
<accession>A0A1D2VR40</accession>
<dbReference type="GO" id="GO:0005829">
    <property type="term" value="C:cytosol"/>
    <property type="evidence" value="ECO:0007669"/>
    <property type="project" value="TreeGrafter"/>
</dbReference>
<comment type="function">
    <text evidence="7">Catalyzes the hydrolytic deamination of adenine to hypoxanthine. Plays an important role in the purine salvage pathway and in nitrogen catabolism.</text>
</comment>
<evidence type="ECO:0000256" key="6">
    <source>
        <dbReference type="ARBA" id="ARBA00023242"/>
    </source>
</evidence>
<protein>
    <recommendedName>
        <fullName evidence="7">Adenine deaminase</fullName>
        <shortName evidence="7">ADE</shortName>
        <ecNumber evidence="7">3.5.4.2</ecNumber>
    </recommendedName>
    <alternativeName>
        <fullName evidence="7">Adenine aminohydrolase</fullName>
        <shortName evidence="7">AAH</shortName>
    </alternativeName>
</protein>
<dbReference type="Proteomes" id="UP000095038">
    <property type="component" value="Unassembled WGS sequence"/>
</dbReference>
<feature type="binding site" evidence="7">
    <location>
        <position position="295"/>
    </location>
    <ligand>
        <name>Zn(2+)</name>
        <dbReference type="ChEBI" id="CHEBI:29105"/>
        <note>catalytic</note>
    </ligand>
</feature>
<evidence type="ECO:0000259" key="8">
    <source>
        <dbReference type="Pfam" id="PF00962"/>
    </source>
</evidence>
<dbReference type="PANTHER" id="PTHR43114">
    <property type="entry name" value="ADENINE DEAMINASE"/>
    <property type="match status" value="1"/>
</dbReference>
<feature type="binding site" evidence="7">
    <location>
        <position position="24"/>
    </location>
    <ligand>
        <name>Zn(2+)</name>
        <dbReference type="ChEBI" id="CHEBI:29105"/>
        <note>catalytic</note>
    </ligand>
</feature>
<feature type="active site" description="Proton donor" evidence="7">
    <location>
        <position position="217"/>
    </location>
</feature>
<evidence type="ECO:0000256" key="3">
    <source>
        <dbReference type="ARBA" id="ARBA00022801"/>
    </source>
</evidence>
<dbReference type="Pfam" id="PF00962">
    <property type="entry name" value="A_deaminase"/>
    <property type="match status" value="1"/>
</dbReference>
<feature type="binding site" evidence="7">
    <location>
        <position position="26"/>
    </location>
    <ligand>
        <name>Zn(2+)</name>
        <dbReference type="ChEBI" id="CHEBI:29105"/>
        <note>catalytic</note>
    </ligand>
</feature>
<dbReference type="InterPro" id="IPR006330">
    <property type="entry name" value="Ado/ade_deaminase"/>
</dbReference>
<dbReference type="InterPro" id="IPR006650">
    <property type="entry name" value="A/AMP_deam_AS"/>
</dbReference>
<evidence type="ECO:0000256" key="7">
    <source>
        <dbReference type="HAMAP-Rule" id="MF_03145"/>
    </source>
</evidence>
<dbReference type="InterPro" id="IPR032466">
    <property type="entry name" value="Metal_Hydrolase"/>
</dbReference>
<dbReference type="Gene3D" id="3.20.20.140">
    <property type="entry name" value="Metal-dependent hydrolases"/>
    <property type="match status" value="1"/>
</dbReference>
<dbReference type="PROSITE" id="PS00485">
    <property type="entry name" value="A_DEAMINASE"/>
    <property type="match status" value="1"/>
</dbReference>
<dbReference type="GO" id="GO:0008270">
    <property type="term" value="F:zinc ion binding"/>
    <property type="evidence" value="ECO:0007669"/>
    <property type="project" value="UniProtKB-UniRule"/>
</dbReference>
<dbReference type="HAMAP" id="MF_01962">
    <property type="entry name" value="Adenine_deaminase"/>
    <property type="match status" value="1"/>
</dbReference>
<comment type="similarity">
    <text evidence="7">Belongs to the metallo-dependent hydrolases superfamily. Adenosine and AMP deaminases family. Adenine deaminase type 2 subfamily.</text>
</comment>
<evidence type="ECO:0000256" key="4">
    <source>
        <dbReference type="ARBA" id="ARBA00022833"/>
    </source>
</evidence>
<evidence type="ECO:0000313" key="10">
    <source>
        <dbReference type="Proteomes" id="UP000095038"/>
    </source>
</evidence>
<dbReference type="GO" id="GO:0006146">
    <property type="term" value="P:adenine catabolic process"/>
    <property type="evidence" value="ECO:0007669"/>
    <property type="project" value="UniProtKB-UniRule"/>
</dbReference>
<dbReference type="OrthoDB" id="272271at2759"/>
<dbReference type="NCBIfam" id="TIGR01430">
    <property type="entry name" value="aden_deam"/>
    <property type="match status" value="1"/>
</dbReference>
<keyword evidence="2 7" id="KW-0479">Metal-binding</keyword>
<keyword evidence="10" id="KW-1185">Reference proteome</keyword>
<keyword evidence="3 7" id="KW-0378">Hydrolase</keyword>
<evidence type="ECO:0000256" key="5">
    <source>
        <dbReference type="ARBA" id="ARBA00023080"/>
    </source>
</evidence>
<feature type="site" description="Important for catalytic activity" evidence="7">
    <location>
        <position position="238"/>
    </location>
</feature>
<dbReference type="RefSeq" id="XP_020050383.1">
    <property type="nucleotide sequence ID" value="XM_020191480.1"/>
</dbReference>
<keyword evidence="5 7" id="KW-0546">Nucleotide metabolism</keyword>
<dbReference type="STRING" id="1344418.A0A1D2VR40"/>
<feature type="binding site" evidence="7">
    <location>
        <position position="214"/>
    </location>
    <ligand>
        <name>Zn(2+)</name>
        <dbReference type="ChEBI" id="CHEBI:29105"/>
        <note>catalytic</note>
    </ligand>
</feature>